<feature type="transmembrane region" description="Helical" evidence="2">
    <location>
        <begin position="505"/>
        <end position="527"/>
    </location>
</feature>
<keyword evidence="4" id="KW-1185">Reference proteome</keyword>
<gene>
    <name evidence="3" type="ORF">CCMP2556_LOCUS43270</name>
</gene>
<feature type="transmembrane region" description="Helical" evidence="2">
    <location>
        <begin position="473"/>
        <end position="493"/>
    </location>
</feature>
<evidence type="ECO:0000256" key="1">
    <source>
        <dbReference type="SAM" id="MobiDB-lite"/>
    </source>
</evidence>
<name>A0ABP0QNZ9_9DINO</name>
<reference evidence="3 4" key="1">
    <citation type="submission" date="2024-02" db="EMBL/GenBank/DDBJ databases">
        <authorList>
            <person name="Chen Y."/>
            <person name="Shah S."/>
            <person name="Dougan E. K."/>
            <person name="Thang M."/>
            <person name="Chan C."/>
        </authorList>
    </citation>
    <scope>NUCLEOTIDE SEQUENCE [LARGE SCALE GENOMIC DNA]</scope>
</reference>
<dbReference type="Proteomes" id="UP001642484">
    <property type="component" value="Unassembled WGS sequence"/>
</dbReference>
<sequence>MAPGKPRIQFRVMEGAETLGLRALRREFGLYGEVVCALIRVDSARQPLNVEIEFSSSKSTLKVKSWTGEGSYLPLYKPEGLVDAFRRDADAAFLCYADNFDKKVNSFRDLAHFAQYVTDWCSASLKTCSLCWSPTRGVYAQMECCQKADQERVISKLMTELYGEKRLSVSSVTGGDYQGQTEKSYRVDWSVVASEVRQVFEDRGEDRDYTAAITALGKIHDWKEDQGHGPPPAWGDEATINILLAEVRYFDTTMALESAFDTAARAYVLGTGETLPRRFADAALESMRLAEKAGIALLVSLPLVLVPGQAKRCLPPAALSCGLYLLFHGSRSNHIMQDLIVNLAILVAAAGRNFENSLCAAMQWYLVVLYFISALHKLNSDWFDPHVSCASSVTGTLLAQYVPSMVPAGSQLSQVALASAPHAAAVFEVLLPGLLTVAPPGRSAAWQGACIRLAVVLGAIFHLMLALPLPPASFYPFSASCLALYPLLVPGACEQLAKRLSSIRLAKLCWIALPGLMLAICAAANRSGAWSSWLKGICWCFGVTAFLVVLALLGPGQEKQKEPVSRATSVAVAATLLLGLGPYLGTRTYPAFAMFSNLRVERAPNHLLLNGGFDVLGLQSDVVEVLDTNSSDLRSFQVDLSQLFTAQTQSYFTDSKLTKALWICPPRWSHEVKDFQPFSAPALGLWQRLISESPSFYARIRRGGVESTIYSRAELKGRCRKDIPAWMCEIAHYVLGPFRVSDLWHEALGIPGHGLTLRRPNGQGRPEEVAVEEADVSLDIEVCDGHHGHQVLVPRHRKSCVQGSGALPDAVEMCLWCLQPGQSAEVCQNANFGKLETFEGPEHPGFPLFFRVWLHSRAHPGSSGPETATPMASSLHKAKVALKEKRFLLALLRLHSFWQTLKFTTPDNSLQEDFLRQLLICEHRLGLQTARRTANQLVQLHDSARNLMLRARVRLATEASRALRDITKAMELDPSCCDPQLLQRAKKHVKRQKRTRRWFDGRDVEERSLEAHDPHRCFQCHRVRDGHTGEMGTKMERKYLCKDCWQCWWKIRRCQEAELKRQVEKATYSDYSTATDELPSLDDKPRDWDSRHPMWNRQSAERPDWQHGAYQRRGPPANSPLKGSRFWKQCRSQKTGPMSCIDLCNLYV</sequence>
<evidence type="ECO:0000313" key="3">
    <source>
        <dbReference type="EMBL" id="CAK9090000.1"/>
    </source>
</evidence>
<organism evidence="3 4">
    <name type="scientific">Durusdinium trenchii</name>
    <dbReference type="NCBI Taxonomy" id="1381693"/>
    <lineage>
        <taxon>Eukaryota</taxon>
        <taxon>Sar</taxon>
        <taxon>Alveolata</taxon>
        <taxon>Dinophyceae</taxon>
        <taxon>Suessiales</taxon>
        <taxon>Symbiodiniaceae</taxon>
        <taxon>Durusdinium</taxon>
    </lineage>
</organism>
<feature type="transmembrane region" description="Helical" evidence="2">
    <location>
        <begin position="533"/>
        <end position="555"/>
    </location>
</feature>
<keyword evidence="2" id="KW-1133">Transmembrane helix</keyword>
<keyword evidence="2" id="KW-0472">Membrane</keyword>
<feature type="transmembrane region" description="Helical" evidence="2">
    <location>
        <begin position="567"/>
        <end position="585"/>
    </location>
</feature>
<evidence type="ECO:0000256" key="2">
    <source>
        <dbReference type="SAM" id="Phobius"/>
    </source>
</evidence>
<evidence type="ECO:0008006" key="5">
    <source>
        <dbReference type="Google" id="ProtNLM"/>
    </source>
</evidence>
<protein>
    <recommendedName>
        <fullName evidence="5">Mannosyltransferase</fullName>
    </recommendedName>
</protein>
<feature type="compositionally biased region" description="Basic and acidic residues" evidence="1">
    <location>
        <begin position="1081"/>
        <end position="1092"/>
    </location>
</feature>
<feature type="region of interest" description="Disordered" evidence="1">
    <location>
        <begin position="1074"/>
        <end position="1121"/>
    </location>
</feature>
<keyword evidence="2" id="KW-0812">Transmembrane</keyword>
<accession>A0ABP0QNZ9</accession>
<evidence type="ECO:0000313" key="4">
    <source>
        <dbReference type="Proteomes" id="UP001642484"/>
    </source>
</evidence>
<comment type="caution">
    <text evidence="3">The sequence shown here is derived from an EMBL/GenBank/DDBJ whole genome shotgun (WGS) entry which is preliminary data.</text>
</comment>
<proteinExistence type="predicted"/>
<dbReference type="EMBL" id="CAXAMN010024795">
    <property type="protein sequence ID" value="CAK9090000.1"/>
    <property type="molecule type" value="Genomic_DNA"/>
</dbReference>